<dbReference type="InterPro" id="IPR029021">
    <property type="entry name" value="Prot-tyrosine_phosphatase-like"/>
</dbReference>
<dbReference type="InterPro" id="IPR000387">
    <property type="entry name" value="Tyr_Pase_dom"/>
</dbReference>
<dbReference type="InterPro" id="IPR026893">
    <property type="entry name" value="Tyr/Ser_Pase_IphP-type"/>
</dbReference>
<evidence type="ECO:0000256" key="1">
    <source>
        <dbReference type="ARBA" id="ARBA00009580"/>
    </source>
</evidence>
<gene>
    <name evidence="4" type="ORF">DN068_21055</name>
</gene>
<dbReference type="Proteomes" id="UP000248745">
    <property type="component" value="Unassembled WGS sequence"/>
</dbReference>
<organism evidence="4 5">
    <name type="scientific">Taibaiella soli</name>
    <dbReference type="NCBI Taxonomy" id="1649169"/>
    <lineage>
        <taxon>Bacteria</taxon>
        <taxon>Pseudomonadati</taxon>
        <taxon>Bacteroidota</taxon>
        <taxon>Chitinophagia</taxon>
        <taxon>Chitinophagales</taxon>
        <taxon>Chitinophagaceae</taxon>
        <taxon>Taibaiella</taxon>
    </lineage>
</organism>
<dbReference type="EMBL" id="QKTW01000028">
    <property type="protein sequence ID" value="PZF70918.1"/>
    <property type="molecule type" value="Genomic_DNA"/>
</dbReference>
<evidence type="ECO:0000313" key="4">
    <source>
        <dbReference type="EMBL" id="PZF70918.1"/>
    </source>
</evidence>
<dbReference type="Gene3D" id="3.90.190.10">
    <property type="entry name" value="Protein tyrosine phosphatase superfamily"/>
    <property type="match status" value="1"/>
</dbReference>
<protein>
    <submittedName>
        <fullName evidence="4">Protein-tyrosine-phosphatase</fullName>
    </submittedName>
</protein>
<feature type="chain" id="PRO_5016078950" evidence="2">
    <location>
        <begin position="19"/>
        <end position="272"/>
    </location>
</feature>
<feature type="domain" description="Tyrosine specific protein phosphatases" evidence="3">
    <location>
        <begin position="137"/>
        <end position="202"/>
    </location>
</feature>
<feature type="signal peptide" evidence="2">
    <location>
        <begin position="1"/>
        <end position="18"/>
    </location>
</feature>
<evidence type="ECO:0000259" key="3">
    <source>
        <dbReference type="PROSITE" id="PS50056"/>
    </source>
</evidence>
<dbReference type="PANTHER" id="PTHR31126">
    <property type="entry name" value="TYROSINE-PROTEIN PHOSPHATASE"/>
    <property type="match status" value="1"/>
</dbReference>
<accession>A0A2W2AT91</accession>
<comment type="similarity">
    <text evidence="1">Belongs to the protein-tyrosine phosphatase family.</text>
</comment>
<dbReference type="PANTHER" id="PTHR31126:SF1">
    <property type="entry name" value="TYROSINE SPECIFIC PROTEIN PHOSPHATASES DOMAIN-CONTAINING PROTEIN"/>
    <property type="match status" value="1"/>
</dbReference>
<keyword evidence="2" id="KW-0732">Signal</keyword>
<sequence>MKKLIIAFALCIPFASMAQIADSSQRKVKLQGAINFRDLGGYKTQDGHMVKWSRVYRSAAINHLTDADMMVFSKRQIKTVIDFRGTQESAIAEDRLLPNSDYILCPAGSEHTLDWMKSLSTVKSGDSLMQTFYSQTDAFTDRYRPFFQKLLALPDSSALLFHCTAGKDRTGIGAALFLYALGVPFSTIMQDYEATNYYRAQENEKMTQGMAQQMHISEQVAKDMASAKANYLQATFDAITKKYGSVDKFMSEELGMNAANIQKLRDKYLQKA</sequence>
<keyword evidence="5" id="KW-1185">Reference proteome</keyword>
<dbReference type="InterPro" id="IPR016130">
    <property type="entry name" value="Tyr_Pase_AS"/>
</dbReference>
<dbReference type="Pfam" id="PF13350">
    <property type="entry name" value="Y_phosphatase3"/>
    <property type="match status" value="1"/>
</dbReference>
<dbReference type="PROSITE" id="PS00383">
    <property type="entry name" value="TYR_PHOSPHATASE_1"/>
    <property type="match status" value="1"/>
</dbReference>
<evidence type="ECO:0000313" key="5">
    <source>
        <dbReference type="Proteomes" id="UP000248745"/>
    </source>
</evidence>
<dbReference type="PROSITE" id="PS50056">
    <property type="entry name" value="TYR_PHOSPHATASE_2"/>
    <property type="match status" value="1"/>
</dbReference>
<evidence type="ECO:0000256" key="2">
    <source>
        <dbReference type="SAM" id="SignalP"/>
    </source>
</evidence>
<dbReference type="OrthoDB" id="1188001at2"/>
<dbReference type="RefSeq" id="WP_111000934.1">
    <property type="nucleotide sequence ID" value="NZ_QKTW01000028.1"/>
</dbReference>
<name>A0A2W2AT91_9BACT</name>
<comment type="caution">
    <text evidence="4">The sequence shown here is derived from an EMBL/GenBank/DDBJ whole genome shotgun (WGS) entry which is preliminary data.</text>
</comment>
<reference evidence="4 5" key="1">
    <citation type="submission" date="2018-06" db="EMBL/GenBank/DDBJ databases">
        <title>Mucibacter soli gen. nov., sp. nov., a new member of the family Chitinophagaceae producing mucin.</title>
        <authorList>
            <person name="Kim M.-K."/>
            <person name="Park S."/>
            <person name="Kim T.-S."/>
            <person name="Joung Y."/>
            <person name="Han J.-H."/>
            <person name="Kim S.B."/>
        </authorList>
    </citation>
    <scope>NUCLEOTIDE SEQUENCE [LARGE SCALE GENOMIC DNA]</scope>
    <source>
        <strain evidence="4 5">R1-15</strain>
    </source>
</reference>
<dbReference type="SUPFAM" id="SSF52799">
    <property type="entry name" value="(Phosphotyrosine protein) phosphatases II"/>
    <property type="match status" value="1"/>
</dbReference>
<proteinExistence type="inferred from homology"/>
<dbReference type="GO" id="GO:0004721">
    <property type="term" value="F:phosphoprotein phosphatase activity"/>
    <property type="evidence" value="ECO:0007669"/>
    <property type="project" value="InterPro"/>
</dbReference>
<dbReference type="AlphaFoldDB" id="A0A2W2AT91"/>